<feature type="compositionally biased region" description="Polar residues" evidence="1">
    <location>
        <begin position="25"/>
        <end position="41"/>
    </location>
</feature>
<evidence type="ECO:0000313" key="3">
    <source>
        <dbReference type="Proteomes" id="UP000275846"/>
    </source>
</evidence>
<dbReference type="WBParaSite" id="SSLN_0000036301-mRNA-1">
    <property type="protein sequence ID" value="SSLN_0000036301-mRNA-1"/>
    <property type="gene ID" value="SSLN_0000036301"/>
</dbReference>
<sequence>MSESLQQDKSEMDESLTEPALLDCETSSLVSTPENEGTSQHPIDRNKKDVILKHILFPELLVERELRNLKEAKSSGLDDLPAKFLKELASELFKPPAHIFNSIFESGKLPSEWKASNIYPIYKSGARSNVKNYRPVSLTSIFCKIWESIFKKVTMKSLEEN</sequence>
<dbReference type="EMBL" id="UYSU01000229">
    <property type="protein sequence ID" value="VDL85455.1"/>
    <property type="molecule type" value="Genomic_DNA"/>
</dbReference>
<reference evidence="2 3" key="2">
    <citation type="submission" date="2018-11" db="EMBL/GenBank/DDBJ databases">
        <authorList>
            <consortium name="Pathogen Informatics"/>
        </authorList>
    </citation>
    <scope>NUCLEOTIDE SEQUENCE [LARGE SCALE GENOMIC DNA]</scope>
    <source>
        <strain evidence="2 3">NST_G2</strain>
    </source>
</reference>
<feature type="region of interest" description="Disordered" evidence="1">
    <location>
        <begin position="1"/>
        <end position="44"/>
    </location>
</feature>
<accession>A0A183S7Z8</accession>
<protein>
    <submittedName>
        <fullName evidence="4">Reverse transcriptase domain-containing protein</fullName>
    </submittedName>
</protein>
<feature type="compositionally biased region" description="Basic and acidic residues" evidence="1">
    <location>
        <begin position="1"/>
        <end position="12"/>
    </location>
</feature>
<evidence type="ECO:0000313" key="4">
    <source>
        <dbReference type="WBParaSite" id="SSLN_0000036301-mRNA-1"/>
    </source>
</evidence>
<keyword evidence="3" id="KW-1185">Reference proteome</keyword>
<evidence type="ECO:0000256" key="1">
    <source>
        <dbReference type="SAM" id="MobiDB-lite"/>
    </source>
</evidence>
<name>A0A183S7Z8_SCHSO</name>
<dbReference type="PANTHER" id="PTHR33395">
    <property type="entry name" value="TRANSCRIPTASE, PUTATIVE-RELATED-RELATED"/>
    <property type="match status" value="1"/>
</dbReference>
<evidence type="ECO:0000313" key="2">
    <source>
        <dbReference type="EMBL" id="VDL85455.1"/>
    </source>
</evidence>
<gene>
    <name evidence="2" type="ORF">SSLN_LOCUS346</name>
</gene>
<reference evidence="4" key="1">
    <citation type="submission" date="2016-06" db="UniProtKB">
        <authorList>
            <consortium name="WormBaseParasite"/>
        </authorList>
    </citation>
    <scope>IDENTIFICATION</scope>
</reference>
<dbReference type="Proteomes" id="UP000275846">
    <property type="component" value="Unassembled WGS sequence"/>
</dbReference>
<dbReference type="AlphaFoldDB" id="A0A183S7Z8"/>
<dbReference type="OrthoDB" id="6243574at2759"/>
<proteinExistence type="predicted"/>
<dbReference type="PANTHER" id="PTHR33395:SF22">
    <property type="entry name" value="REVERSE TRANSCRIPTASE DOMAIN-CONTAINING PROTEIN"/>
    <property type="match status" value="1"/>
</dbReference>
<organism evidence="4">
    <name type="scientific">Schistocephalus solidus</name>
    <name type="common">Tapeworm</name>
    <dbReference type="NCBI Taxonomy" id="70667"/>
    <lineage>
        <taxon>Eukaryota</taxon>
        <taxon>Metazoa</taxon>
        <taxon>Spiralia</taxon>
        <taxon>Lophotrochozoa</taxon>
        <taxon>Platyhelminthes</taxon>
        <taxon>Cestoda</taxon>
        <taxon>Eucestoda</taxon>
        <taxon>Diphyllobothriidea</taxon>
        <taxon>Diphyllobothriidae</taxon>
        <taxon>Schistocephalus</taxon>
    </lineage>
</organism>